<dbReference type="InterPro" id="IPR009057">
    <property type="entry name" value="Homeodomain-like_sf"/>
</dbReference>
<dbReference type="STRING" id="1799789.AX660_05350"/>
<dbReference type="GO" id="GO:0003677">
    <property type="term" value="F:DNA binding"/>
    <property type="evidence" value="ECO:0007669"/>
    <property type="project" value="UniProtKB-UniRule"/>
</dbReference>
<sequence>MLEKKIEGGDIRKKNKALILDAAKKEFVTFGFKGASIKRIAERANIPRANIHYYFANKLELYQELLSSIISIWNSKFDSLNIEDDPHTALSSYIRSKVMYSRDDPDASRIFASEIIHGAPILNDYLSSDFKVWVQTKVDVIQFWIKQGLIDDINPHHLLFLIWGATQHYADFSVQVLAALDKQTMDEQSFEAIVNSITTIVLKGCGVKPAKHADGLPE</sequence>
<evidence type="ECO:0000256" key="1">
    <source>
        <dbReference type="ARBA" id="ARBA00023125"/>
    </source>
</evidence>
<dbReference type="RefSeq" id="WP_068372091.1">
    <property type="nucleotide sequence ID" value="NZ_LSNE01000002.1"/>
</dbReference>
<dbReference type="Pfam" id="PF08362">
    <property type="entry name" value="TetR_C_3"/>
    <property type="match status" value="1"/>
</dbReference>
<evidence type="ECO:0000256" key="2">
    <source>
        <dbReference type="PROSITE-ProRule" id="PRU00335"/>
    </source>
</evidence>
<comment type="caution">
    <text evidence="4">The sequence shown here is derived from an EMBL/GenBank/DDBJ whole genome shotgun (WGS) entry which is preliminary data.</text>
</comment>
<dbReference type="AlphaFoldDB" id="A0A136A6Y8"/>
<proteinExistence type="predicted"/>
<dbReference type="OrthoDB" id="6860332at2"/>
<feature type="domain" description="HTH tetR-type" evidence="3">
    <location>
        <begin position="13"/>
        <end position="73"/>
    </location>
</feature>
<dbReference type="GO" id="GO:0045892">
    <property type="term" value="P:negative regulation of DNA-templated transcription"/>
    <property type="evidence" value="ECO:0007669"/>
    <property type="project" value="InterPro"/>
</dbReference>
<keyword evidence="5" id="KW-1185">Reference proteome</keyword>
<dbReference type="Pfam" id="PF00440">
    <property type="entry name" value="TetR_N"/>
    <property type="match status" value="1"/>
</dbReference>
<dbReference type="InterPro" id="IPR013573">
    <property type="entry name" value="Tscrpt_reg_YcdC_C"/>
</dbReference>
<dbReference type="InterPro" id="IPR050109">
    <property type="entry name" value="HTH-type_TetR-like_transc_reg"/>
</dbReference>
<dbReference type="SUPFAM" id="SSF46689">
    <property type="entry name" value="Homeodomain-like"/>
    <property type="match status" value="1"/>
</dbReference>
<evidence type="ECO:0000313" key="4">
    <source>
        <dbReference type="EMBL" id="KXI30890.1"/>
    </source>
</evidence>
<dbReference type="InterPro" id="IPR036271">
    <property type="entry name" value="Tet_transcr_reg_TetR-rel_C_sf"/>
</dbReference>
<dbReference type="EMBL" id="LSNE01000002">
    <property type="protein sequence ID" value="KXI30890.1"/>
    <property type="molecule type" value="Genomic_DNA"/>
</dbReference>
<dbReference type="SUPFAM" id="SSF48498">
    <property type="entry name" value="Tetracyclin repressor-like, C-terminal domain"/>
    <property type="match status" value="1"/>
</dbReference>
<dbReference type="Gene3D" id="1.10.357.10">
    <property type="entry name" value="Tetracycline Repressor, domain 2"/>
    <property type="match status" value="1"/>
</dbReference>
<gene>
    <name evidence="4" type="ORF">AX660_05350</name>
</gene>
<dbReference type="PANTHER" id="PTHR30328">
    <property type="entry name" value="TRANSCRIPTIONAL REPRESSOR"/>
    <property type="match status" value="1"/>
</dbReference>
<dbReference type="PRINTS" id="PR00455">
    <property type="entry name" value="HTHTETR"/>
</dbReference>
<keyword evidence="1 2" id="KW-0238">DNA-binding</keyword>
<dbReference type="InterPro" id="IPR001647">
    <property type="entry name" value="HTH_TetR"/>
</dbReference>
<protein>
    <submittedName>
        <fullName evidence="4">TetR family transcriptional regulator</fullName>
    </submittedName>
</protein>
<accession>A0A136A6Y8</accession>
<organism evidence="4 5">
    <name type="scientific">Paraglaciecola hydrolytica</name>
    <dbReference type="NCBI Taxonomy" id="1799789"/>
    <lineage>
        <taxon>Bacteria</taxon>
        <taxon>Pseudomonadati</taxon>
        <taxon>Pseudomonadota</taxon>
        <taxon>Gammaproteobacteria</taxon>
        <taxon>Alteromonadales</taxon>
        <taxon>Alteromonadaceae</taxon>
        <taxon>Paraglaciecola</taxon>
    </lineage>
</organism>
<dbReference type="PANTHER" id="PTHR30328:SF54">
    <property type="entry name" value="HTH-TYPE TRANSCRIPTIONAL REPRESSOR SCO4008"/>
    <property type="match status" value="1"/>
</dbReference>
<evidence type="ECO:0000259" key="3">
    <source>
        <dbReference type="PROSITE" id="PS50977"/>
    </source>
</evidence>
<dbReference type="PROSITE" id="PS50977">
    <property type="entry name" value="HTH_TETR_2"/>
    <property type="match status" value="1"/>
</dbReference>
<dbReference type="Gene3D" id="1.10.10.60">
    <property type="entry name" value="Homeodomain-like"/>
    <property type="match status" value="1"/>
</dbReference>
<dbReference type="Proteomes" id="UP000070299">
    <property type="component" value="Unassembled WGS sequence"/>
</dbReference>
<name>A0A136A6Y8_9ALTE</name>
<reference evidence="5" key="1">
    <citation type="submission" date="2016-02" db="EMBL/GenBank/DDBJ databases">
        <authorList>
            <person name="Schultz-Johansen M."/>
            <person name="Glaring M.A."/>
            <person name="Bech P.K."/>
            <person name="Stougaard P."/>
        </authorList>
    </citation>
    <scope>NUCLEOTIDE SEQUENCE [LARGE SCALE GENOMIC DNA]</scope>
    <source>
        <strain evidence="5">S66</strain>
    </source>
</reference>
<feature type="DNA-binding region" description="H-T-H motif" evidence="2">
    <location>
        <begin position="36"/>
        <end position="55"/>
    </location>
</feature>
<evidence type="ECO:0000313" key="5">
    <source>
        <dbReference type="Proteomes" id="UP000070299"/>
    </source>
</evidence>